<name>A0A5A9N8W8_9TELE</name>
<organism evidence="2 3">
    <name type="scientific">Triplophysa tibetana</name>
    <dbReference type="NCBI Taxonomy" id="1572043"/>
    <lineage>
        <taxon>Eukaryota</taxon>
        <taxon>Metazoa</taxon>
        <taxon>Chordata</taxon>
        <taxon>Craniata</taxon>
        <taxon>Vertebrata</taxon>
        <taxon>Euteleostomi</taxon>
        <taxon>Actinopterygii</taxon>
        <taxon>Neopterygii</taxon>
        <taxon>Teleostei</taxon>
        <taxon>Ostariophysi</taxon>
        <taxon>Cypriniformes</taxon>
        <taxon>Nemacheilidae</taxon>
        <taxon>Triplophysa</taxon>
    </lineage>
</organism>
<gene>
    <name evidence="2" type="ORF">E1301_Tti024352</name>
</gene>
<evidence type="ECO:0000313" key="2">
    <source>
        <dbReference type="EMBL" id="KAA0706444.1"/>
    </source>
</evidence>
<sequence>MKERKPSPSRTTQSHAFTETCTNHSSSSESGLTRGGASAVLCSSESEKAPPTKEEALPSIHEDRRSELQYYVSKLLDCSPGDPTEEPIREQCSADITDPLRTHTTQQLQSFSRKSYDNKFRRRLPEIAGANSINGIKQDITFEVYFKYKQTLLDCQGNTIYPTVQFNNPPNL</sequence>
<dbReference type="AlphaFoldDB" id="A0A5A9N8W8"/>
<dbReference type="Proteomes" id="UP000324632">
    <property type="component" value="Chromosome 20"/>
</dbReference>
<comment type="caution">
    <text evidence="2">The sequence shown here is derived from an EMBL/GenBank/DDBJ whole genome shotgun (WGS) entry which is preliminary data.</text>
</comment>
<proteinExistence type="predicted"/>
<feature type="compositionally biased region" description="Polar residues" evidence="1">
    <location>
        <begin position="8"/>
        <end position="31"/>
    </location>
</feature>
<keyword evidence="3" id="KW-1185">Reference proteome</keyword>
<protein>
    <submittedName>
        <fullName evidence="2">Uncharacterized protein</fullName>
    </submittedName>
</protein>
<evidence type="ECO:0000256" key="1">
    <source>
        <dbReference type="SAM" id="MobiDB-lite"/>
    </source>
</evidence>
<dbReference type="EMBL" id="SOYY01000020">
    <property type="protein sequence ID" value="KAA0706444.1"/>
    <property type="molecule type" value="Genomic_DNA"/>
</dbReference>
<accession>A0A5A9N8W8</accession>
<feature type="compositionally biased region" description="Basic and acidic residues" evidence="1">
    <location>
        <begin position="45"/>
        <end position="62"/>
    </location>
</feature>
<evidence type="ECO:0000313" key="3">
    <source>
        <dbReference type="Proteomes" id="UP000324632"/>
    </source>
</evidence>
<reference evidence="2 3" key="1">
    <citation type="journal article" date="2019" name="Mol. Ecol. Resour.">
        <title>Chromosome-level genome assembly of Triplophysa tibetana, a fish adapted to the harsh high-altitude environment of the Tibetan Plateau.</title>
        <authorList>
            <person name="Yang X."/>
            <person name="Liu H."/>
            <person name="Ma Z."/>
            <person name="Zou Y."/>
            <person name="Zou M."/>
            <person name="Mao Y."/>
            <person name="Li X."/>
            <person name="Wang H."/>
            <person name="Chen T."/>
            <person name="Wang W."/>
            <person name="Yang R."/>
        </authorList>
    </citation>
    <scope>NUCLEOTIDE SEQUENCE [LARGE SCALE GENOMIC DNA]</scope>
    <source>
        <strain evidence="2">TTIB1903HZAU</strain>
        <tissue evidence="2">Muscle</tissue>
    </source>
</reference>
<feature type="region of interest" description="Disordered" evidence="1">
    <location>
        <begin position="1"/>
        <end position="62"/>
    </location>
</feature>